<proteinExistence type="predicted"/>
<organism evidence="1 2">
    <name type="scientific">Candidatus Portnoybacteria bacterium RIFCSPHIGHO2_01_FULL_40_12b</name>
    <dbReference type="NCBI Taxonomy" id="1801994"/>
    <lineage>
        <taxon>Bacteria</taxon>
        <taxon>Candidatus Portnoyibacteriota</taxon>
    </lineage>
</organism>
<gene>
    <name evidence="1" type="ORF">A2815_01080</name>
</gene>
<reference evidence="1 2" key="1">
    <citation type="journal article" date="2016" name="Nat. Commun.">
        <title>Thousands of microbial genomes shed light on interconnected biogeochemical processes in an aquifer system.</title>
        <authorList>
            <person name="Anantharaman K."/>
            <person name="Brown C.T."/>
            <person name="Hug L.A."/>
            <person name="Sharon I."/>
            <person name="Castelle C.J."/>
            <person name="Probst A.J."/>
            <person name="Thomas B.C."/>
            <person name="Singh A."/>
            <person name="Wilkins M.J."/>
            <person name="Karaoz U."/>
            <person name="Brodie E.L."/>
            <person name="Williams K.H."/>
            <person name="Hubbard S.S."/>
            <person name="Banfield J.F."/>
        </authorList>
    </citation>
    <scope>NUCLEOTIDE SEQUENCE [LARGE SCALE GENOMIC DNA]</scope>
</reference>
<comment type="caution">
    <text evidence="1">The sequence shown here is derived from an EMBL/GenBank/DDBJ whole genome shotgun (WGS) entry which is preliminary data.</text>
</comment>
<name>A0A1G2FB29_9BACT</name>
<sequence length="138" mass="16492">MLFEQIDKKDILRIVRRNVSKAKKEILATMLLAEELSNPLPASYFSLLKERVSEGVFLKRLGFGTKEEYNKARNRISINEKNYIFRLTAKKINYQRFIIIDREKIFFGKGNVFFSSEHKPLIKVFSDYFFYYFRKGKI</sequence>
<accession>A0A1G2FB29</accession>
<dbReference type="Proteomes" id="UP000176974">
    <property type="component" value="Unassembled WGS sequence"/>
</dbReference>
<dbReference type="EMBL" id="MHMY01000022">
    <property type="protein sequence ID" value="OGZ34982.1"/>
    <property type="molecule type" value="Genomic_DNA"/>
</dbReference>
<evidence type="ECO:0000313" key="2">
    <source>
        <dbReference type="Proteomes" id="UP000176974"/>
    </source>
</evidence>
<protein>
    <submittedName>
        <fullName evidence="1">Uncharacterized protein</fullName>
    </submittedName>
</protein>
<dbReference type="AlphaFoldDB" id="A0A1G2FB29"/>
<evidence type="ECO:0000313" key="1">
    <source>
        <dbReference type="EMBL" id="OGZ34982.1"/>
    </source>
</evidence>